<sequence>MKISIFIHSMRGKNMNIIFFHNYVILKISFIIVSHYRIIDNYIMNLSKQRNHHILLNEIESYLNYDHYNYFDGYFKTYRLGDTDRDHFSKTIGSMEKITNNNNLLEQILLELTRHLNGTSAFYYHHESRPCNYINYWLNKKIRTSEHRDIYKSNFNLFKKYTDVRHRIYRKENRPSCNEYIHELNEETFNQMDILYDLYNEYATLTLNKKYSQTKECSKLGILAKNYAEIIDKCYEKQDLFKNLINIKDLIVKLISQPPSPCKQMVYFIESQKLLEEKLKKEAAQKAEELKLEQERRAAELKKEEEQRALEAEEKMKQMLKTPEVHQDSFNQGAPLYTVDPENLRASSDLEVKGPDEVLDYSVGLYPSRRLENLNEHVSPQNSEYQLGEQVHKPGNEHTNTDGSFLGSMRLPGVITDVLGSVDPAPVLGVSGGMGVLFILFKVFKVLKL</sequence>
<accession>A0A0J9THL9</accession>
<keyword evidence="1" id="KW-0175">Coiled coil</keyword>
<evidence type="ECO:0000256" key="1">
    <source>
        <dbReference type="SAM" id="Coils"/>
    </source>
</evidence>
<name>A0A0J9THL9_PLAVI</name>
<protein>
    <recommendedName>
        <fullName evidence="5">VIR protein</fullName>
    </recommendedName>
</protein>
<dbReference type="Proteomes" id="UP000053776">
    <property type="component" value="Unassembled WGS sequence"/>
</dbReference>
<reference evidence="3 4" key="1">
    <citation type="submission" date="2011-08" db="EMBL/GenBank/DDBJ databases">
        <title>The Genome Sequence of Plasmodium vivax Mauritania I.</title>
        <authorList>
            <consortium name="The Broad Institute Genome Sequencing Platform"/>
            <consortium name="The Broad Institute Genome Sequencing Center for Infectious Disease"/>
            <person name="Neafsey D."/>
            <person name="Carlton J."/>
            <person name="Barnwell J."/>
            <person name="Collins W."/>
            <person name="Escalante A."/>
            <person name="Mullikin J."/>
            <person name="Saul A."/>
            <person name="Guigo R."/>
            <person name="Camara F."/>
            <person name="Young S.K."/>
            <person name="Zeng Q."/>
            <person name="Gargeya S."/>
            <person name="Fitzgerald M."/>
            <person name="Haas B."/>
            <person name="Abouelleil A."/>
            <person name="Alvarado L."/>
            <person name="Arachchi H.M."/>
            <person name="Berlin A."/>
            <person name="Brown A."/>
            <person name="Chapman S.B."/>
            <person name="Chen Z."/>
            <person name="Dunbar C."/>
            <person name="Freedman E."/>
            <person name="Gearin G."/>
            <person name="Gellesch M."/>
            <person name="Goldberg J."/>
            <person name="Griggs A."/>
            <person name="Gujja S."/>
            <person name="Heiman D."/>
            <person name="Howarth C."/>
            <person name="Larson L."/>
            <person name="Lui A."/>
            <person name="MacDonald P.J.P."/>
            <person name="Montmayeur A."/>
            <person name="Murphy C."/>
            <person name="Neiman D."/>
            <person name="Pearson M."/>
            <person name="Priest M."/>
            <person name="Roberts A."/>
            <person name="Saif S."/>
            <person name="Shea T."/>
            <person name="Shenoy N."/>
            <person name="Sisk P."/>
            <person name="Stolte C."/>
            <person name="Sykes S."/>
            <person name="Wortman J."/>
            <person name="Nusbaum C."/>
            <person name="Birren B."/>
        </authorList>
    </citation>
    <scope>NUCLEOTIDE SEQUENCE [LARGE SCALE GENOMIC DNA]</scope>
    <source>
        <strain evidence="3 4">Mauritania I</strain>
    </source>
</reference>
<gene>
    <name evidence="3" type="ORF">PVMG_05959</name>
</gene>
<evidence type="ECO:0000256" key="2">
    <source>
        <dbReference type="SAM" id="Phobius"/>
    </source>
</evidence>
<proteinExistence type="predicted"/>
<dbReference type="AlphaFoldDB" id="A0A0J9THL9"/>
<keyword evidence="2" id="KW-0472">Membrane</keyword>
<feature type="coiled-coil region" evidence="1">
    <location>
        <begin position="269"/>
        <end position="322"/>
    </location>
</feature>
<feature type="transmembrane region" description="Helical" evidence="2">
    <location>
        <begin position="20"/>
        <end position="39"/>
    </location>
</feature>
<dbReference type="OrthoDB" id="389398at2759"/>
<dbReference type="EMBL" id="KQ235001">
    <property type="protein sequence ID" value="KMZ95130.1"/>
    <property type="molecule type" value="Genomic_DNA"/>
</dbReference>
<evidence type="ECO:0008006" key="5">
    <source>
        <dbReference type="Google" id="ProtNLM"/>
    </source>
</evidence>
<evidence type="ECO:0000313" key="4">
    <source>
        <dbReference type="Proteomes" id="UP000053776"/>
    </source>
</evidence>
<keyword evidence="2" id="KW-0812">Transmembrane</keyword>
<dbReference type="Pfam" id="PF05795">
    <property type="entry name" value="Plasmodium_Vir"/>
    <property type="match status" value="1"/>
</dbReference>
<keyword evidence="2" id="KW-1133">Transmembrane helix</keyword>
<organism evidence="3 4">
    <name type="scientific">Plasmodium vivax Mauritania I</name>
    <dbReference type="NCBI Taxonomy" id="1035515"/>
    <lineage>
        <taxon>Eukaryota</taxon>
        <taxon>Sar</taxon>
        <taxon>Alveolata</taxon>
        <taxon>Apicomplexa</taxon>
        <taxon>Aconoidasida</taxon>
        <taxon>Haemosporida</taxon>
        <taxon>Plasmodiidae</taxon>
        <taxon>Plasmodium</taxon>
        <taxon>Plasmodium (Plasmodium)</taxon>
    </lineage>
</organism>
<dbReference type="InterPro" id="IPR008780">
    <property type="entry name" value="Plasmodium_Vir"/>
</dbReference>
<evidence type="ECO:0000313" key="3">
    <source>
        <dbReference type="EMBL" id="KMZ95130.1"/>
    </source>
</evidence>